<dbReference type="AlphaFoldDB" id="A3JY57"/>
<name>A3JY57_SAGS3</name>
<sequence length="337" mass="35039">MRKVIIGMTLVLLASGCGDPLRDVPRLADVPVEAEAGQADVLATSADTETLPAAPASDTAPKRGLLGFLKGKADAARTPAADAAQAPVGDAAQATAAVAAEDGAVTDEAVTVDLADVGSSPDDAEVVVVEAEEQPRRRGLFGLGGGGGNDVQLAAATTSGAPRVNRRAAPRPGAPDAREIAFGTTLPYGQIARVCGVPGAKLGPVTQTWPERGRGYELHDSAPGSTGAHTFYMTGFKDGCARQFTAALVIFGSPESWEQIHYGPAGESLPVLATDKAYEGVKSKVCRVGKGKPCGSRMRALEKDTVFVSVYERFEDNTRWKNILLHDGEVVAMDMKN</sequence>
<reference evidence="2 3" key="1">
    <citation type="submission" date="2006-06" db="EMBL/GenBank/DDBJ databases">
        <authorList>
            <person name="Moran M.A."/>
            <person name="Ferriera S."/>
            <person name="Johnson J."/>
            <person name="Kravitz S."/>
            <person name="Beeson K."/>
            <person name="Sutton G."/>
            <person name="Rogers Y.-H."/>
            <person name="Friedman R."/>
            <person name="Frazier M."/>
            <person name="Venter J.C."/>
        </authorList>
    </citation>
    <scope>NUCLEOTIDE SEQUENCE [LARGE SCALE GENOMIC DNA]</scope>
    <source>
        <strain evidence="2 3">E-37</strain>
    </source>
</reference>
<evidence type="ECO:0000256" key="1">
    <source>
        <dbReference type="SAM" id="MobiDB-lite"/>
    </source>
</evidence>
<organism evidence="2 3">
    <name type="scientific">Sagittula stellata (strain ATCC 700073 / DSM 11524 / E-37)</name>
    <dbReference type="NCBI Taxonomy" id="388399"/>
    <lineage>
        <taxon>Bacteria</taxon>
        <taxon>Pseudomonadati</taxon>
        <taxon>Pseudomonadota</taxon>
        <taxon>Alphaproteobacteria</taxon>
        <taxon>Rhodobacterales</taxon>
        <taxon>Roseobacteraceae</taxon>
        <taxon>Sagittula</taxon>
    </lineage>
</organism>
<dbReference type="EMBL" id="AAYA01000001">
    <property type="protein sequence ID" value="EBA10443.1"/>
    <property type="molecule type" value="Genomic_DNA"/>
</dbReference>
<gene>
    <name evidence="2" type="ORF">SSE37_20597</name>
</gene>
<accession>A3JY57</accession>
<evidence type="ECO:0000313" key="2">
    <source>
        <dbReference type="EMBL" id="EBA10443.1"/>
    </source>
</evidence>
<dbReference type="OrthoDB" id="7865311at2"/>
<evidence type="ECO:0000313" key="3">
    <source>
        <dbReference type="Proteomes" id="UP000005713"/>
    </source>
</evidence>
<keyword evidence="3" id="KW-1185">Reference proteome</keyword>
<comment type="caution">
    <text evidence="2">The sequence shown here is derived from an EMBL/GenBank/DDBJ whole genome shotgun (WGS) entry which is preliminary data.</text>
</comment>
<feature type="region of interest" description="Disordered" evidence="1">
    <location>
        <begin position="158"/>
        <end position="177"/>
    </location>
</feature>
<protein>
    <submittedName>
        <fullName evidence="2">Uncharacterized protein</fullName>
    </submittedName>
</protein>
<dbReference type="PROSITE" id="PS51257">
    <property type="entry name" value="PROKAR_LIPOPROTEIN"/>
    <property type="match status" value="1"/>
</dbReference>
<proteinExistence type="predicted"/>
<dbReference type="eggNOG" id="ENOG5030K7S">
    <property type="taxonomic scope" value="Bacteria"/>
</dbReference>
<dbReference type="Proteomes" id="UP000005713">
    <property type="component" value="Unassembled WGS sequence"/>
</dbReference>
<dbReference type="RefSeq" id="WP_005855301.1">
    <property type="nucleotide sequence ID" value="NZ_CP155729.1"/>
</dbReference>